<keyword evidence="4 6" id="KW-0067">ATP-binding</keyword>
<protein>
    <submittedName>
        <fullName evidence="6">ABC transporter ATP-binding protein</fullName>
    </submittedName>
</protein>
<evidence type="ECO:0000256" key="1">
    <source>
        <dbReference type="ARBA" id="ARBA00005417"/>
    </source>
</evidence>
<organism evidence="6 7">
    <name type="scientific">Arachnia propionica</name>
    <dbReference type="NCBI Taxonomy" id="1750"/>
    <lineage>
        <taxon>Bacteria</taxon>
        <taxon>Bacillati</taxon>
        <taxon>Actinomycetota</taxon>
        <taxon>Actinomycetes</taxon>
        <taxon>Propionibacteriales</taxon>
        <taxon>Propionibacteriaceae</taxon>
        <taxon>Arachnia</taxon>
    </lineage>
</organism>
<dbReference type="AlphaFoldDB" id="A0A3P1T8Q0"/>
<dbReference type="Pfam" id="PF00005">
    <property type="entry name" value="ABC_tran"/>
    <property type="match status" value="1"/>
</dbReference>
<dbReference type="InterPro" id="IPR003593">
    <property type="entry name" value="AAA+_ATPase"/>
</dbReference>
<reference evidence="6 7" key="1">
    <citation type="submission" date="2018-11" db="EMBL/GenBank/DDBJ databases">
        <title>Genomes From Bacteria Associated with the Canine Oral Cavity: a Test Case for Automated Genome-Based Taxonomic Assignment.</title>
        <authorList>
            <person name="Coil D.A."/>
            <person name="Jospin G."/>
            <person name="Darling A.E."/>
            <person name="Wallis C."/>
            <person name="Davis I.J."/>
            <person name="Harris S."/>
            <person name="Eisen J.A."/>
            <person name="Holcombe L.J."/>
            <person name="O'Flynn C."/>
        </authorList>
    </citation>
    <scope>NUCLEOTIDE SEQUENCE [LARGE SCALE GENOMIC DNA]</scope>
    <source>
        <strain evidence="6 7">OH887_COT-365</strain>
    </source>
</reference>
<dbReference type="InterPro" id="IPR015856">
    <property type="entry name" value="ABC_transpr_CbiO/EcfA_su"/>
</dbReference>
<dbReference type="GO" id="GO:0016887">
    <property type="term" value="F:ATP hydrolysis activity"/>
    <property type="evidence" value="ECO:0007669"/>
    <property type="project" value="InterPro"/>
</dbReference>
<dbReference type="GO" id="GO:0005524">
    <property type="term" value="F:ATP binding"/>
    <property type="evidence" value="ECO:0007669"/>
    <property type="project" value="UniProtKB-KW"/>
</dbReference>
<feature type="domain" description="ABC transporter" evidence="5">
    <location>
        <begin position="1"/>
        <end position="215"/>
    </location>
</feature>
<evidence type="ECO:0000259" key="5">
    <source>
        <dbReference type="PROSITE" id="PS50893"/>
    </source>
</evidence>
<dbReference type="PROSITE" id="PS50893">
    <property type="entry name" value="ABC_TRANSPORTER_2"/>
    <property type="match status" value="1"/>
</dbReference>
<evidence type="ECO:0000256" key="3">
    <source>
        <dbReference type="ARBA" id="ARBA00022741"/>
    </source>
</evidence>
<evidence type="ECO:0000256" key="4">
    <source>
        <dbReference type="ARBA" id="ARBA00022840"/>
    </source>
</evidence>
<dbReference type="GO" id="GO:0042626">
    <property type="term" value="F:ATPase-coupled transmembrane transporter activity"/>
    <property type="evidence" value="ECO:0007669"/>
    <property type="project" value="TreeGrafter"/>
</dbReference>
<gene>
    <name evidence="6" type="ORF">EII34_05650</name>
</gene>
<evidence type="ECO:0000313" key="6">
    <source>
        <dbReference type="EMBL" id="RRD05822.1"/>
    </source>
</evidence>
<dbReference type="SMART" id="SM00382">
    <property type="entry name" value="AAA"/>
    <property type="match status" value="1"/>
</dbReference>
<dbReference type="InterPro" id="IPR003439">
    <property type="entry name" value="ABC_transporter-like_ATP-bd"/>
</dbReference>
<dbReference type="PANTHER" id="PTHR43553:SF24">
    <property type="entry name" value="ENERGY-COUPLING FACTOR TRANSPORTER ATP-BINDING PROTEIN ECFA1"/>
    <property type="match status" value="1"/>
</dbReference>
<dbReference type="InterPro" id="IPR027417">
    <property type="entry name" value="P-loop_NTPase"/>
</dbReference>
<name>A0A3P1T8Q0_9ACTN</name>
<dbReference type="InterPro" id="IPR050095">
    <property type="entry name" value="ECF_ABC_transporter_ATP-bd"/>
</dbReference>
<dbReference type="CDD" id="cd03225">
    <property type="entry name" value="ABC_cobalt_CbiO_domain1"/>
    <property type="match status" value="1"/>
</dbReference>
<dbReference type="EMBL" id="RQZG01000005">
    <property type="protein sequence ID" value="RRD05822.1"/>
    <property type="molecule type" value="Genomic_DNA"/>
</dbReference>
<dbReference type="Proteomes" id="UP000280819">
    <property type="component" value="Unassembled WGS sequence"/>
</dbReference>
<proteinExistence type="inferred from homology"/>
<evidence type="ECO:0000256" key="2">
    <source>
        <dbReference type="ARBA" id="ARBA00022448"/>
    </source>
</evidence>
<dbReference type="PANTHER" id="PTHR43553">
    <property type="entry name" value="HEAVY METAL TRANSPORTER"/>
    <property type="match status" value="1"/>
</dbReference>
<keyword evidence="3" id="KW-0547">Nucleotide-binding</keyword>
<dbReference type="SUPFAM" id="SSF52540">
    <property type="entry name" value="P-loop containing nucleoside triphosphate hydrolases"/>
    <property type="match status" value="1"/>
</dbReference>
<accession>A0A3P1T8Q0</accession>
<comment type="similarity">
    <text evidence="1">Belongs to the ABC transporter superfamily.</text>
</comment>
<dbReference type="GO" id="GO:0043190">
    <property type="term" value="C:ATP-binding cassette (ABC) transporter complex"/>
    <property type="evidence" value="ECO:0007669"/>
    <property type="project" value="TreeGrafter"/>
</dbReference>
<dbReference type="Gene3D" id="3.40.50.300">
    <property type="entry name" value="P-loop containing nucleotide triphosphate hydrolases"/>
    <property type="match status" value="1"/>
</dbReference>
<dbReference type="OrthoDB" id="9806471at2"/>
<comment type="caution">
    <text evidence="6">The sequence shown here is derived from an EMBL/GenBank/DDBJ whole genome shotgun (WGS) entry which is preliminary data.</text>
</comment>
<evidence type="ECO:0000313" key="7">
    <source>
        <dbReference type="Proteomes" id="UP000280819"/>
    </source>
</evidence>
<sequence length="216" mass="23506">MKDDSEKVLLEGIDLELGEQRVAVIGANGSGKSTLLRLVNGMRRPTTGTVTVGGLDTVADAARVRARVGFIFTDPLAQLLMSSPVEDIELSCKHLPRRERRAHALALLAERGLEGLAHRSIYDLSGGERQLVALTSVLAVEPTVIVADEPTTLLDLRNKVRLRRTLAELPQQILLSTHDMEVAAEAERVVVIDDGRVVADGEPAETIAWYERVMAT</sequence>
<keyword evidence="2" id="KW-0813">Transport</keyword>